<dbReference type="SMART" id="SM00249">
    <property type="entry name" value="PHD"/>
    <property type="match status" value="1"/>
</dbReference>
<evidence type="ECO:0000256" key="1">
    <source>
        <dbReference type="ARBA" id="ARBA00022723"/>
    </source>
</evidence>
<dbReference type="RefSeq" id="XP_062709731.1">
    <property type="nucleotide sequence ID" value="XM_062853747.1"/>
</dbReference>
<dbReference type="Pfam" id="PF00078">
    <property type="entry name" value="RVT_1"/>
    <property type="match status" value="1"/>
</dbReference>
<dbReference type="PROSITE" id="PS50016">
    <property type="entry name" value="ZF_PHD_2"/>
    <property type="match status" value="1"/>
</dbReference>
<dbReference type="EnsemblMetazoa" id="AALFPA23_000547.R343">
    <property type="protein sequence ID" value="AALFPA23_000547.P343"/>
    <property type="gene ID" value="AALFPA23_000547"/>
</dbReference>
<feature type="compositionally biased region" description="Low complexity" evidence="6">
    <location>
        <begin position="236"/>
        <end position="249"/>
    </location>
</feature>
<dbReference type="Gene3D" id="3.30.40.10">
    <property type="entry name" value="Zinc/RING finger domain, C3HC4 (zinc finger)"/>
    <property type="match status" value="1"/>
</dbReference>
<dbReference type="SUPFAM" id="SSF57903">
    <property type="entry name" value="FYVE/PHD zinc finger"/>
    <property type="match status" value="1"/>
</dbReference>
<organism evidence="9 10">
    <name type="scientific">Aedes albopictus</name>
    <name type="common">Asian tiger mosquito</name>
    <name type="synonym">Stegomyia albopicta</name>
    <dbReference type="NCBI Taxonomy" id="7160"/>
    <lineage>
        <taxon>Eukaryota</taxon>
        <taxon>Metazoa</taxon>
        <taxon>Ecdysozoa</taxon>
        <taxon>Arthropoda</taxon>
        <taxon>Hexapoda</taxon>
        <taxon>Insecta</taxon>
        <taxon>Pterygota</taxon>
        <taxon>Neoptera</taxon>
        <taxon>Endopterygota</taxon>
        <taxon>Diptera</taxon>
        <taxon>Nematocera</taxon>
        <taxon>Culicoidea</taxon>
        <taxon>Culicidae</taxon>
        <taxon>Culicinae</taxon>
        <taxon>Aedini</taxon>
        <taxon>Aedes</taxon>
        <taxon>Stegomyia</taxon>
    </lineage>
</organism>
<dbReference type="PROSITE" id="PS01359">
    <property type="entry name" value="ZF_PHD_1"/>
    <property type="match status" value="1"/>
</dbReference>
<proteinExistence type="predicted"/>
<evidence type="ECO:0000256" key="2">
    <source>
        <dbReference type="ARBA" id="ARBA00022771"/>
    </source>
</evidence>
<dbReference type="PANTHER" id="PTHR47331:SF1">
    <property type="entry name" value="GAG-LIKE PROTEIN"/>
    <property type="match status" value="1"/>
</dbReference>
<dbReference type="Gene3D" id="3.30.70.270">
    <property type="match status" value="1"/>
</dbReference>
<evidence type="ECO:0000259" key="7">
    <source>
        <dbReference type="PROSITE" id="PS50016"/>
    </source>
</evidence>
<dbReference type="InterPro" id="IPR005312">
    <property type="entry name" value="DUF1759"/>
</dbReference>
<feature type="domain" description="Integrase catalytic" evidence="8">
    <location>
        <begin position="1723"/>
        <end position="1909"/>
    </location>
</feature>
<dbReference type="CDD" id="cd15522">
    <property type="entry name" value="PHD_TAF3"/>
    <property type="match status" value="1"/>
</dbReference>
<dbReference type="Pfam" id="PF05380">
    <property type="entry name" value="Peptidase_A17"/>
    <property type="match status" value="1"/>
</dbReference>
<keyword evidence="3" id="KW-0862">Zinc</keyword>
<feature type="region of interest" description="Disordered" evidence="6">
    <location>
        <begin position="229"/>
        <end position="249"/>
    </location>
</feature>
<dbReference type="InterPro" id="IPR036397">
    <property type="entry name" value="RNaseH_sf"/>
</dbReference>
<dbReference type="RefSeq" id="XP_062709730.1">
    <property type="nucleotide sequence ID" value="XM_062853746.1"/>
</dbReference>
<dbReference type="InterPro" id="IPR011011">
    <property type="entry name" value="Znf_FYVE_PHD"/>
</dbReference>
<evidence type="ECO:0000256" key="5">
    <source>
        <dbReference type="SAM" id="Coils"/>
    </source>
</evidence>
<evidence type="ECO:0000259" key="8">
    <source>
        <dbReference type="PROSITE" id="PS50994"/>
    </source>
</evidence>
<reference evidence="9" key="2">
    <citation type="submission" date="2025-05" db="UniProtKB">
        <authorList>
            <consortium name="EnsemblMetazoa"/>
        </authorList>
    </citation>
    <scope>IDENTIFICATION</scope>
    <source>
        <strain evidence="9">Foshan</strain>
    </source>
</reference>
<dbReference type="Pfam" id="PF00628">
    <property type="entry name" value="PHD"/>
    <property type="match status" value="1"/>
</dbReference>
<dbReference type="InterPro" id="IPR043502">
    <property type="entry name" value="DNA/RNA_pol_sf"/>
</dbReference>
<feature type="region of interest" description="Disordered" evidence="6">
    <location>
        <begin position="108"/>
        <end position="157"/>
    </location>
</feature>
<dbReference type="InterPro" id="IPR019787">
    <property type="entry name" value="Znf_PHD-finger"/>
</dbReference>
<dbReference type="CDD" id="cd01644">
    <property type="entry name" value="RT_pepA17"/>
    <property type="match status" value="1"/>
</dbReference>
<evidence type="ECO:0000313" key="10">
    <source>
        <dbReference type="Proteomes" id="UP000069940"/>
    </source>
</evidence>
<keyword evidence="1" id="KW-0479">Metal-binding</keyword>
<dbReference type="EnsemblMetazoa" id="AALFPA23_000547.R346">
    <property type="protein sequence ID" value="AALFPA23_000547.P346"/>
    <property type="gene ID" value="AALFPA23_000547"/>
</dbReference>
<dbReference type="Gene3D" id="3.30.420.10">
    <property type="entry name" value="Ribonuclease H-like superfamily/Ribonuclease H"/>
    <property type="match status" value="1"/>
</dbReference>
<dbReference type="InterPro" id="IPR000477">
    <property type="entry name" value="RT_dom"/>
</dbReference>
<dbReference type="InterPro" id="IPR043128">
    <property type="entry name" value="Rev_trsase/Diguanyl_cyclase"/>
</dbReference>
<keyword evidence="5" id="KW-0175">Coiled coil</keyword>
<dbReference type="EnsemblMetazoa" id="AALFPA23_000547.R344">
    <property type="protein sequence ID" value="AALFPA23_000547.P344"/>
    <property type="gene ID" value="AALFPA23_000547"/>
</dbReference>
<dbReference type="GeneID" id="134288560"/>
<feature type="coiled-coil region" evidence="5">
    <location>
        <begin position="201"/>
        <end position="229"/>
    </location>
</feature>
<sequence length="2028" mass="229863">MSSREGHGSGKNVKVPKKSKSSKTRSDEVVNSGDVSIVVTGVPEEVSVVDRTLAGRTCKSCKGPDSDEMVQCDNCDKWHHFGCVGVTEEVADHSWSCPKCVSAKWAQRSGSTSSKQVKPVSDAKDSTDTQEPQTSKGPNAKDQRSSATSVVGNRKDVTAMQDMNIQRSEEGQQTGDKEVNISVVSSAGSSASSRRSSRTLLKLQMQKLEEEQRLAKQFLERKYALLEEAVSERSSRTSSKASSRASASLSRVRDWVHGNREESVPNYPDMFEPERHSTQHPSALASVNHLAVPREDQFSSRRDQLTNGRTFSVRAISSGIVDQASAAVEVCGRQRTTTNGAMYASSRGQPVPVTSAMRDHFVSEQIPLRPSFSRREPTAEEDFDDPCPLTKKQLAARQAISKDVPSFSGNPEEWPIFFSSYTNTTAMCGFTDAENAVRLQRSLTGKAYDTVKNRLMHPSNVKSVIDTLRMRFGQPEAIVHSLIAKITALPSPREDKLETLMDFAVEVQNFCAIVDACALEEHMYNVSLLHQLVCRLPPSIKLDWARYRYTLPRVNLATFGNWIYSLAEAASTVTIPTIQESKHTRNESRPTKKSSGFLNAHLESNEADLQPEMDSIQNNNAECPVCKSNCKTLGKCKQFLELTRDSRWAVVRDFNLCRRCLEKHFGRCTAKVCGKNGCTRKHHELLHNENQKAKDVDPKDNNRRENQQETDSMRHECNSHRSSSSSSLFRYLPVTLHGKGGRIETFAFLDEGSKLTLMDKDLADELELDGVESPLHLRWTGGTERCEKDSRVITVSIAGKYDGAKRFKLDEVRTVKGLQLPRQSLDAVKMMDQYPYLRGLPIKSYEDARPRILIGLKHAHVSLVLQCREGKLEQPIAIKTRLGWTVCGGSDSDNAPSMVHHSFYVGSRDDHSDEDLHQAMKEYFALDSMGVVKSSETLLSSEDQRSCRMLKSLTTFNGERYETGLLWRYDDIRLPDSRPMALHRYRLLEKRMVKDPELAKALSQKITDYTTKGYIRQLSKEEEDQSVSRTWYLPVFPVINPNKPGKIRIVWDAAAAIFGISLNSVLLKGPDQLCSLFSILLQFREHPIGLTGDIREMFHQIQIREQDQACQRFFWRDESGEIAVFEMCVMTFGACCSPSSAQYVKNLNAERFVEKYPQAVDVIIKKHYVDDMLVSVKTEEEAVTLANQVRYVHSQGGFEIRNWISNSPAVLQSLGEDDVKTKNLDLSAELVTEKVLGLWWCTEKDSFTYKVGWTRHDEVLLKGQRRPTKREVLRILMSIFDPLGLVAHFLIYLKVLLQEIWRSGAQWDDEINDALFLKWQFWLQVLPELECVEVPRCYHIKNFVDGQIELHTFVDASENGFAAVSYIRFSCDGETECTIVAAKTRVAPLKFQSIPRLELQAAILGVRLAQTIADSLSIKATRRYFWTDSRDVLCCINSDHRRFTQFVAHRVSELLDSTEATEWRWVPTKENVADDATKWQGKPDLRANSRWFNGPEFLGRSESNWPQQIEINNSTQEELRPHTVAHISAVVPAICVNDYSSWKRLVNVTGFLFRFSANCRRKLHHKPINTGPFCMKEMRAAENSLIREAQQDEFSEEIATLIQGRQIARSSSLFKSTPFIDENGVLRMRGRIAACAFITEEAKNPIILPRDHHITTLIISHYHSKYHHLNQETVVNELRQRFSISRVRVSCAKVRRNCQRCKNDYAKPSVPIMADLPDARLAAYTRPFTHVGIDYFGPMEVAVGRRVEKRWGMLATCMTTRAVHIEIAHSLSSDSCVMAIRNMIARRGTPRYIYCDRGTNFVGTSRELSRVEEELDLEAIMQEFISSQTAWCFNPPMSPHMGGCWERLIRSVKNSLKALNLPRRPSDEVLRNALLEIENTLNSRPLTHVSIADNAAPALTPNHILLGTSNGSKPLTVLDDSSTIVRQCWRTSQVIANQFWRRWIAEYLPEITRRTKWYNSDSLPVKVNDIVIIVDSTFPRNCWPKGRVIATRRGRDGEVRSATVRTAAGVYERPVVKLAVLDVRREKQ</sequence>
<dbReference type="InterPro" id="IPR008042">
    <property type="entry name" value="Retrotrans_Pao"/>
</dbReference>
<dbReference type="Pfam" id="PF03564">
    <property type="entry name" value="DUF1759"/>
    <property type="match status" value="1"/>
</dbReference>
<dbReference type="InterPro" id="IPR040676">
    <property type="entry name" value="DUF5641"/>
</dbReference>
<dbReference type="InterPro" id="IPR012337">
    <property type="entry name" value="RNaseH-like_sf"/>
</dbReference>
<keyword evidence="10" id="KW-1185">Reference proteome</keyword>
<accession>A0ABM1XKN7</accession>
<dbReference type="Pfam" id="PF18701">
    <property type="entry name" value="DUF5641"/>
    <property type="match status" value="1"/>
</dbReference>
<dbReference type="InterPro" id="IPR013083">
    <property type="entry name" value="Znf_RING/FYVE/PHD"/>
</dbReference>
<dbReference type="InterPro" id="IPR001584">
    <property type="entry name" value="Integrase_cat-core"/>
</dbReference>
<feature type="region of interest" description="Disordered" evidence="6">
    <location>
        <begin position="1"/>
        <end position="33"/>
    </location>
</feature>
<dbReference type="InterPro" id="IPR019786">
    <property type="entry name" value="Zinc_finger_PHD-type_CS"/>
</dbReference>
<dbReference type="InterPro" id="IPR001965">
    <property type="entry name" value="Znf_PHD"/>
</dbReference>
<evidence type="ECO:0000313" key="9">
    <source>
        <dbReference type="EnsemblMetazoa" id="AALFPA23_000547.P343"/>
    </source>
</evidence>
<feature type="region of interest" description="Disordered" evidence="6">
    <location>
        <begin position="689"/>
        <end position="724"/>
    </location>
</feature>
<keyword evidence="2 4" id="KW-0863">Zinc-finger</keyword>
<dbReference type="SUPFAM" id="SSF53098">
    <property type="entry name" value="Ribonuclease H-like"/>
    <property type="match status" value="1"/>
</dbReference>
<feature type="domain" description="PHD-type" evidence="7">
    <location>
        <begin position="55"/>
        <end position="103"/>
    </location>
</feature>
<name>A0ABM1XKN7_AEDAL</name>
<feature type="compositionally biased region" description="Basic residues" evidence="6">
    <location>
        <begin position="14"/>
        <end position="23"/>
    </location>
</feature>
<dbReference type="PROSITE" id="PS50994">
    <property type="entry name" value="INTEGRASE"/>
    <property type="match status" value="1"/>
</dbReference>
<dbReference type="Proteomes" id="UP000069940">
    <property type="component" value="Unassembled WGS sequence"/>
</dbReference>
<evidence type="ECO:0000256" key="3">
    <source>
        <dbReference type="ARBA" id="ARBA00022833"/>
    </source>
</evidence>
<evidence type="ECO:0000256" key="4">
    <source>
        <dbReference type="PROSITE-ProRule" id="PRU00146"/>
    </source>
</evidence>
<protein>
    <submittedName>
        <fullName evidence="9">Uncharacterized protein</fullName>
    </submittedName>
</protein>
<reference evidence="10" key="1">
    <citation type="journal article" date="2015" name="Proc. Natl. Acad. Sci. U.S.A.">
        <title>Genome sequence of the Asian Tiger mosquito, Aedes albopictus, reveals insights into its biology, genetics, and evolution.</title>
        <authorList>
            <person name="Chen X.G."/>
            <person name="Jiang X."/>
            <person name="Gu J."/>
            <person name="Xu M."/>
            <person name="Wu Y."/>
            <person name="Deng Y."/>
            <person name="Zhang C."/>
            <person name="Bonizzoni M."/>
            <person name="Dermauw W."/>
            <person name="Vontas J."/>
            <person name="Armbruster P."/>
            <person name="Huang X."/>
            <person name="Yang Y."/>
            <person name="Zhang H."/>
            <person name="He W."/>
            <person name="Peng H."/>
            <person name="Liu Y."/>
            <person name="Wu K."/>
            <person name="Chen J."/>
            <person name="Lirakis M."/>
            <person name="Topalis P."/>
            <person name="Van Leeuwen T."/>
            <person name="Hall A.B."/>
            <person name="Jiang X."/>
            <person name="Thorpe C."/>
            <person name="Mueller R.L."/>
            <person name="Sun C."/>
            <person name="Waterhouse R.M."/>
            <person name="Yan G."/>
            <person name="Tu Z.J."/>
            <person name="Fang X."/>
            <person name="James A.A."/>
        </authorList>
    </citation>
    <scope>NUCLEOTIDE SEQUENCE [LARGE SCALE GENOMIC DNA]</scope>
    <source>
        <strain evidence="10">Foshan</strain>
    </source>
</reference>
<dbReference type="PANTHER" id="PTHR47331">
    <property type="entry name" value="PHD-TYPE DOMAIN-CONTAINING PROTEIN"/>
    <property type="match status" value="1"/>
</dbReference>
<evidence type="ECO:0000256" key="6">
    <source>
        <dbReference type="SAM" id="MobiDB-lite"/>
    </source>
</evidence>
<dbReference type="Gene3D" id="3.10.10.10">
    <property type="entry name" value="HIV Type 1 Reverse Transcriptase, subunit A, domain 1"/>
    <property type="match status" value="1"/>
</dbReference>
<dbReference type="SUPFAM" id="SSF56672">
    <property type="entry name" value="DNA/RNA polymerases"/>
    <property type="match status" value="1"/>
</dbReference>
<feature type="compositionally biased region" description="Basic and acidic residues" evidence="6">
    <location>
        <begin position="689"/>
        <end position="719"/>
    </location>
</feature>
<dbReference type="RefSeq" id="XP_062709732.1">
    <property type="nucleotide sequence ID" value="XM_062853748.1"/>
</dbReference>